<keyword evidence="3" id="KW-1185">Reference proteome</keyword>
<dbReference type="EMBL" id="BAAFSV010000005">
    <property type="protein sequence ID" value="GAB1319611.1"/>
    <property type="molecule type" value="Genomic_DNA"/>
</dbReference>
<feature type="compositionally biased region" description="Acidic residues" evidence="1">
    <location>
        <begin position="949"/>
        <end position="1013"/>
    </location>
</feature>
<accession>A0ABQ0GPE1</accession>
<dbReference type="Proteomes" id="UP001628179">
    <property type="component" value="Unassembled WGS sequence"/>
</dbReference>
<feature type="region of interest" description="Disordered" evidence="1">
    <location>
        <begin position="1101"/>
        <end position="1143"/>
    </location>
</feature>
<dbReference type="GeneID" id="98180563"/>
<evidence type="ECO:0000256" key="1">
    <source>
        <dbReference type="SAM" id="MobiDB-lite"/>
    </source>
</evidence>
<feature type="compositionally biased region" description="Low complexity" evidence="1">
    <location>
        <begin position="1129"/>
        <end position="1143"/>
    </location>
</feature>
<sequence>MDTPQAIANMARSSLGSPRITAKIDKVKTKIVQLPALTLAKDEFAHVVYVRLTPPEKQMLEAAVAASIGGDVDNIAELAETDGGEPDKLRDQVAGLLFLRWSFANFAIQNIFDRLHYIDLFQDVPVEDLKLFADQQSTRHDEFLPWDCRRQRTAELLADPLNQKFWYDFQHQPVSMAEASEAARLGVLPAPEDLKTWRLLALLVTKKHHIFRKWPGVHEAAAFAAGTGNTDPEYPYYDTWWQDFLDARAQAQAQELARRGDNSGDFMFPNPDGTIPRAVDVEPLIELLKALRIWPAHEQYEADWVLGIYGWFDCADVWDVWTLVRMLKLESATQEQGDVSDKSSGFPYAPLLEKGYRNPARKAPLPLVDPKELVELARYNTSKYTFHPIEDEDIVKQMVESVGLEDDGNWDLVCLEGTKRDIRPLFWAVDHPHFWHVLYVTEDVNWRYFTANREFPGQSLPCDCFDCEWMRKPAEDAPMEEKKTWERWLNHDHQQHDIHYADTHRGGETVFARRKLQDTAFAGNLDRFWIDWNDCMLIMGRAEKSGQITDSDTIYILETLPGIKARILKTACVDRDDEPSGLASACLFFNLKLENQDFLKTNRSLLRYTMNEKYQPHFSDFTYLIEPSEFDFKKAIFFGHGTYGSTYMVPWKRARQYDSAGDISYVEGSAVIKIVANSWKESVADREDLFTRKLEGFYNSIAGNRVKNTVAFYGYTYVTAWFYDDGHQGSKPFLSAPIVGRDVEVGREQVRAFVFEYATEGCLLLKIPELAATYFSSLPVHVIWFVLFRFFLDLGSAIQGINTIAPHKSIHPFNVLLRTNPILPPASTFNIPNIADPLPEEFTIEERYGVLLSEPSDVQSFRFAPSFYMFYDYLAPEIKHGYGASREHTASSNAYAFARFVLDVILAAKDEFDPLAAMNRVFHVEVLGWLEAMLSWEVGHGGAGNMDDNSGDTEDDDEDNMEDDGGECECECDDGEVEYEGEGEYDGNADDEQDDGAEDENDDDENDEEDDDDIRSIYGLRNFRDAGRVKAFEEFLKLMRDVATLQVALHTAYLVPYSSRLYKLEESFPHVWSMLHERMPHFDQHGVDLYWIRCDNKAEEGAQDWDDSDGGDDDSSQEESDVDRVFDNSSSSETSLSSQSDSD</sequence>
<protein>
    <submittedName>
        <fullName evidence="2">Uncharacterized protein</fullName>
    </submittedName>
</protein>
<evidence type="ECO:0000313" key="2">
    <source>
        <dbReference type="EMBL" id="GAB1319611.1"/>
    </source>
</evidence>
<feature type="region of interest" description="Disordered" evidence="1">
    <location>
        <begin position="941"/>
        <end position="1013"/>
    </location>
</feature>
<organism evidence="2 3">
    <name type="scientific">Madurella fahalii</name>
    <dbReference type="NCBI Taxonomy" id="1157608"/>
    <lineage>
        <taxon>Eukaryota</taxon>
        <taxon>Fungi</taxon>
        <taxon>Dikarya</taxon>
        <taxon>Ascomycota</taxon>
        <taxon>Pezizomycotina</taxon>
        <taxon>Sordariomycetes</taxon>
        <taxon>Sordariomycetidae</taxon>
        <taxon>Sordariales</taxon>
        <taxon>Sordariales incertae sedis</taxon>
        <taxon>Madurella</taxon>
    </lineage>
</organism>
<reference evidence="2 3" key="1">
    <citation type="submission" date="2024-09" db="EMBL/GenBank/DDBJ databases">
        <title>Itraconazole resistance in Madurella fahalii resulting from another homologue of gene encoding cytochrome P450 14-alpha sterol demethylase (CYP51).</title>
        <authorList>
            <person name="Yoshioka I."/>
            <person name="Fahal A.H."/>
            <person name="Kaneko S."/>
            <person name="Yaguchi T."/>
        </authorList>
    </citation>
    <scope>NUCLEOTIDE SEQUENCE [LARGE SCALE GENOMIC DNA]</scope>
    <source>
        <strain evidence="2 3">IFM 68171</strain>
    </source>
</reference>
<evidence type="ECO:0000313" key="3">
    <source>
        <dbReference type="Proteomes" id="UP001628179"/>
    </source>
</evidence>
<dbReference type="RefSeq" id="XP_070921341.1">
    <property type="nucleotide sequence ID" value="XM_071065240.1"/>
</dbReference>
<proteinExistence type="predicted"/>
<feature type="compositionally biased region" description="Acidic residues" evidence="1">
    <location>
        <begin position="1101"/>
        <end position="1121"/>
    </location>
</feature>
<comment type="caution">
    <text evidence="2">The sequence shown here is derived from an EMBL/GenBank/DDBJ whole genome shotgun (WGS) entry which is preliminary data.</text>
</comment>
<gene>
    <name evidence="2" type="ORF">MFIFM68171_09821</name>
</gene>
<name>A0ABQ0GPE1_9PEZI</name>